<evidence type="ECO:0000256" key="11">
    <source>
        <dbReference type="SAM" id="MobiDB-lite"/>
    </source>
</evidence>
<evidence type="ECO:0000256" key="10">
    <source>
        <dbReference type="PROSITE-ProRule" id="PRU00409"/>
    </source>
</evidence>
<evidence type="ECO:0000256" key="9">
    <source>
        <dbReference type="ARBA" id="ARBA00022842"/>
    </source>
</evidence>
<dbReference type="GO" id="GO:0032957">
    <property type="term" value="P:inositol trisphosphate metabolic process"/>
    <property type="evidence" value="ECO:0007669"/>
    <property type="project" value="InterPro"/>
</dbReference>
<evidence type="ECO:0000313" key="14">
    <source>
        <dbReference type="Proteomes" id="UP000825935"/>
    </source>
</evidence>
<dbReference type="Proteomes" id="UP000825935">
    <property type="component" value="Chromosome 13"/>
</dbReference>
<keyword evidence="8 10" id="KW-0067">ATP-binding</keyword>
<evidence type="ECO:0000256" key="5">
    <source>
        <dbReference type="ARBA" id="ARBA00022723"/>
    </source>
</evidence>
<keyword evidence="14" id="KW-1185">Reference proteome</keyword>
<keyword evidence="4" id="KW-0808">Transferase</keyword>
<reference evidence="13" key="1">
    <citation type="submission" date="2021-08" db="EMBL/GenBank/DDBJ databases">
        <title>WGS assembly of Ceratopteris richardii.</title>
        <authorList>
            <person name="Marchant D.B."/>
            <person name="Chen G."/>
            <person name="Jenkins J."/>
            <person name="Shu S."/>
            <person name="Leebens-Mack J."/>
            <person name="Grimwood J."/>
            <person name="Schmutz J."/>
            <person name="Soltis P."/>
            <person name="Soltis D."/>
            <person name="Chen Z.-H."/>
        </authorList>
    </citation>
    <scope>NUCLEOTIDE SEQUENCE</scope>
    <source>
        <strain evidence="13">Whitten #5841</strain>
        <tissue evidence="13">Leaf</tissue>
    </source>
</reference>
<comment type="similarity">
    <text evidence="2">Belongs to the ITPK1 family.</text>
</comment>
<feature type="domain" description="ATP-grasp" evidence="12">
    <location>
        <begin position="214"/>
        <end position="420"/>
    </location>
</feature>
<dbReference type="AlphaFoldDB" id="A0A8T2THA2"/>
<organism evidence="13 14">
    <name type="scientific">Ceratopteris richardii</name>
    <name type="common">Triangle waterfern</name>
    <dbReference type="NCBI Taxonomy" id="49495"/>
    <lineage>
        <taxon>Eukaryota</taxon>
        <taxon>Viridiplantae</taxon>
        <taxon>Streptophyta</taxon>
        <taxon>Embryophyta</taxon>
        <taxon>Tracheophyta</taxon>
        <taxon>Polypodiopsida</taxon>
        <taxon>Polypodiidae</taxon>
        <taxon>Polypodiales</taxon>
        <taxon>Pteridineae</taxon>
        <taxon>Pteridaceae</taxon>
        <taxon>Parkerioideae</taxon>
        <taxon>Ceratopteris</taxon>
    </lineage>
</organism>
<keyword evidence="5" id="KW-0479">Metal-binding</keyword>
<dbReference type="GO" id="GO:0000287">
    <property type="term" value="F:magnesium ion binding"/>
    <property type="evidence" value="ECO:0007669"/>
    <property type="project" value="InterPro"/>
</dbReference>
<dbReference type="PANTHER" id="PTHR14217">
    <property type="entry name" value="INOSITOL-TETRAKISPHOSPHATE 1-KINASE"/>
    <property type="match status" value="1"/>
</dbReference>
<evidence type="ECO:0000259" key="12">
    <source>
        <dbReference type="PROSITE" id="PS50975"/>
    </source>
</evidence>
<dbReference type="EMBL" id="CM035418">
    <property type="protein sequence ID" value="KAH7421156.1"/>
    <property type="molecule type" value="Genomic_DNA"/>
</dbReference>
<dbReference type="OMA" id="SNGCECE"/>
<comment type="subunit">
    <text evidence="3">Monomer.</text>
</comment>
<evidence type="ECO:0000256" key="6">
    <source>
        <dbReference type="ARBA" id="ARBA00022741"/>
    </source>
</evidence>
<dbReference type="OrthoDB" id="25308at2759"/>
<dbReference type="PROSITE" id="PS50975">
    <property type="entry name" value="ATP_GRASP"/>
    <property type="match status" value="1"/>
</dbReference>
<dbReference type="InterPro" id="IPR040464">
    <property type="entry name" value="InsP(3)kin_ATP-grasp"/>
</dbReference>
<dbReference type="GO" id="GO:0005524">
    <property type="term" value="F:ATP binding"/>
    <property type="evidence" value="ECO:0007669"/>
    <property type="project" value="UniProtKB-UniRule"/>
</dbReference>
<feature type="compositionally biased region" description="Basic and acidic residues" evidence="11">
    <location>
        <begin position="53"/>
        <end position="63"/>
    </location>
</feature>
<evidence type="ECO:0000256" key="4">
    <source>
        <dbReference type="ARBA" id="ARBA00022679"/>
    </source>
</evidence>
<keyword evidence="6 10" id="KW-0547">Nucleotide-binding</keyword>
<dbReference type="GO" id="GO:0052725">
    <property type="term" value="F:inositol-1,3,4-trisphosphate 6-kinase activity"/>
    <property type="evidence" value="ECO:0007669"/>
    <property type="project" value="InterPro"/>
</dbReference>
<comment type="caution">
    <text evidence="13">The sequence shown here is derived from an EMBL/GenBank/DDBJ whole genome shotgun (WGS) entry which is preliminary data.</text>
</comment>
<protein>
    <recommendedName>
        <fullName evidence="12">ATP-grasp domain-containing protein</fullName>
    </recommendedName>
</protein>
<feature type="region of interest" description="Disordered" evidence="11">
    <location>
        <begin position="39"/>
        <end position="63"/>
    </location>
</feature>
<dbReference type="InterPro" id="IPR008656">
    <property type="entry name" value="Inositol_tetrakis-P_1-kinase"/>
</dbReference>
<dbReference type="SUPFAM" id="SSF56059">
    <property type="entry name" value="Glutathione synthetase ATP-binding domain-like"/>
    <property type="match status" value="1"/>
</dbReference>
<evidence type="ECO:0000256" key="7">
    <source>
        <dbReference type="ARBA" id="ARBA00022777"/>
    </source>
</evidence>
<name>A0A8T2THA2_CERRI</name>
<accession>A0A8T2THA2</accession>
<keyword evidence="9" id="KW-0460">Magnesium</keyword>
<comment type="cofactor">
    <cofactor evidence="1">
        <name>Mg(2+)</name>
        <dbReference type="ChEBI" id="CHEBI:18420"/>
    </cofactor>
</comment>
<dbReference type="InterPro" id="IPR041429">
    <property type="entry name" value="ITPK1_N"/>
</dbReference>
<dbReference type="Gene3D" id="3.30.470.20">
    <property type="entry name" value="ATP-grasp fold, B domain"/>
    <property type="match status" value="1"/>
</dbReference>
<dbReference type="GO" id="GO:0052726">
    <property type="term" value="F:inositol-1,3,4-trisphosphate 5-kinase activity"/>
    <property type="evidence" value="ECO:0007669"/>
    <property type="project" value="InterPro"/>
</dbReference>
<dbReference type="InterPro" id="IPR011761">
    <property type="entry name" value="ATP-grasp"/>
</dbReference>
<evidence type="ECO:0000313" key="13">
    <source>
        <dbReference type="EMBL" id="KAH7421156.1"/>
    </source>
</evidence>
<dbReference type="PANTHER" id="PTHR14217:SF39">
    <property type="entry name" value="INOSITOL-TETRAKISPHOSPHATE 1-KINASE 3"/>
    <property type="match status" value="1"/>
</dbReference>
<dbReference type="GO" id="GO:0047325">
    <property type="term" value="F:inositol-3,4,5,6-tetrakisphosphate 1-kinase activity"/>
    <property type="evidence" value="ECO:0007669"/>
    <property type="project" value="InterPro"/>
</dbReference>
<gene>
    <name evidence="13" type="ORF">KP509_13G042800</name>
</gene>
<evidence type="ECO:0000256" key="1">
    <source>
        <dbReference type="ARBA" id="ARBA00001946"/>
    </source>
</evidence>
<evidence type="ECO:0000256" key="2">
    <source>
        <dbReference type="ARBA" id="ARBA00009601"/>
    </source>
</evidence>
<dbReference type="GO" id="GO:0005737">
    <property type="term" value="C:cytoplasm"/>
    <property type="evidence" value="ECO:0007669"/>
    <property type="project" value="TreeGrafter"/>
</dbReference>
<sequence length="423" mass="47047">MRSEREAIAVCSRIPEMEWDVGFQRAAIDHFYTHASVERNKDQQQHHRQGNKPQEESTLDCKRMTEHTSSCSNVSQHEAADQCEKSESLGVLKEAAHSVREISSQPDPLEGVNASKLKVGYALRTKKTQSFIQPALLALARSKGITLAAIDRNRPLGEQGHFDVILHKLMTENWSEQLEAYKLRYPDVLVIDPPEAIKQVFNRQLMLQEVAALNFCHPQGKIGVPKQIVVDCDSASISKKVVEAGLKFPLVAKPKFIDGTANAHALSLAFNESCLSELKPPLVLQEFINHGGVLFKVYVIGHLVKVVRRFSLPDVCEKEPSGNGVIPFPRVSSAAASADGADLDPDVKELPPEEMLESLSSQLRSKLGLNLFNLDIIREGGKGSQYYVIDVNYFPGYGKMPDYEELFTEFLLSLAEKKPKCTP</sequence>
<dbReference type="Pfam" id="PF05770">
    <property type="entry name" value="Ins134_P3_kin"/>
    <property type="match status" value="1"/>
</dbReference>
<evidence type="ECO:0000256" key="8">
    <source>
        <dbReference type="ARBA" id="ARBA00022840"/>
    </source>
</evidence>
<keyword evidence="7" id="KW-0418">Kinase</keyword>
<evidence type="ECO:0000256" key="3">
    <source>
        <dbReference type="ARBA" id="ARBA00011245"/>
    </source>
</evidence>
<dbReference type="Pfam" id="PF17927">
    <property type="entry name" value="Ins134_P3_kin_N"/>
    <property type="match status" value="1"/>
</dbReference>
<proteinExistence type="inferred from homology"/>